<proteinExistence type="inferred from homology"/>
<dbReference type="InterPro" id="IPR004843">
    <property type="entry name" value="Calcineurin-like_PHP"/>
</dbReference>
<dbReference type="VEuPathDB" id="FungiDB:CAGL0E06446g"/>
<dbReference type="GO" id="GO:0005634">
    <property type="term" value="C:nucleus"/>
    <property type="evidence" value="ECO:0007669"/>
    <property type="project" value="UniProtKB-SubCell"/>
</dbReference>
<evidence type="ECO:0000256" key="3">
    <source>
        <dbReference type="ARBA" id="ARBA00001954"/>
    </source>
</evidence>
<dbReference type="Gene3D" id="3.60.21.10">
    <property type="match status" value="1"/>
</dbReference>
<dbReference type="OMA" id="KWWFSAH"/>
<keyword evidence="6" id="KW-0507">mRNA processing</keyword>
<dbReference type="Pfam" id="PF00149">
    <property type="entry name" value="Metallophos"/>
    <property type="match status" value="1"/>
</dbReference>
<organism evidence="15 16">
    <name type="scientific">Candida glabrata (strain ATCC 2001 / BCRC 20586 / JCM 3761 / NBRC 0622 / NRRL Y-65 / CBS 138)</name>
    <name type="common">Yeast</name>
    <name type="synonym">Nakaseomyces glabratus</name>
    <dbReference type="NCBI Taxonomy" id="284593"/>
    <lineage>
        <taxon>Eukaryota</taxon>
        <taxon>Fungi</taxon>
        <taxon>Dikarya</taxon>
        <taxon>Ascomycota</taxon>
        <taxon>Saccharomycotina</taxon>
        <taxon>Saccharomycetes</taxon>
        <taxon>Saccharomycetales</taxon>
        <taxon>Saccharomycetaceae</taxon>
        <taxon>Nakaseomyces</taxon>
    </lineage>
</organism>
<dbReference type="PANTHER" id="PTHR12849">
    <property type="entry name" value="RNA LARIAT DEBRANCHING ENZYME"/>
    <property type="match status" value="1"/>
</dbReference>
<sequence>MNERKLRIAVQGCCHGELNKVFATVADMHKRTPIDLLIILGDFQSIRDNSDFQSISIPPKYQKLGDFHAYYENDYYRAPVFTIVIGGNHESMRHLMQLPYGGYLANNIYYMGYSGVVWFKGFRIAALSGIWKEWDFEKKRPSWKFLEENNKWKDSVRQLYHIRKDDVAPLFALSDNIDICLSHDWPSGVVHYGNVKQLLKYKPFFEKDIKSGKLGNPIAWKLLTNLKPRWWFSAHLHVKYEAEITHNKRRLADSKGAKKLKSNSDEIELNLDDESSLDLSCHDDSLDSAEHTRFLSLDKCMPRRKWLEIVEIEKRYDSIPQGLDCDKMYWDPSYIIALQNLEKQSRLVADTPFNEIIWSRFSSGHIDDINWHKYEIPKYESGLQRDEASQTNYFLSKHMLSKGSR</sequence>
<keyword evidence="11" id="KW-0464">Manganese</keyword>
<dbReference type="InParanoid" id="Q6FUX4"/>
<dbReference type="CGD" id="CAL0128626">
    <property type="gene designation" value="CAGL0E06446g"/>
</dbReference>
<evidence type="ECO:0000256" key="1">
    <source>
        <dbReference type="ARBA" id="ARBA00001936"/>
    </source>
</evidence>
<dbReference type="CDD" id="cd00844">
    <property type="entry name" value="MPP_Dbr1_N"/>
    <property type="match status" value="1"/>
</dbReference>
<gene>
    <name evidence="14 15" type="ordered locus">CAGL0E06446g</name>
</gene>
<dbReference type="InterPro" id="IPR041816">
    <property type="entry name" value="Dbr1_N"/>
</dbReference>
<dbReference type="eggNOG" id="KOG2863">
    <property type="taxonomic scope" value="Eukaryota"/>
</dbReference>
<evidence type="ECO:0000256" key="2">
    <source>
        <dbReference type="ARBA" id="ARBA00001947"/>
    </source>
</evidence>
<evidence type="ECO:0000256" key="12">
    <source>
        <dbReference type="ARBA" id="ARBA00023242"/>
    </source>
</evidence>
<keyword evidence="12" id="KW-0539">Nucleus</keyword>
<comment type="subcellular location">
    <subcellularLocation>
        <location evidence="4">Nucleus</location>
    </subcellularLocation>
</comment>
<keyword evidence="9" id="KW-0862">Zinc</keyword>
<evidence type="ECO:0000313" key="15">
    <source>
        <dbReference type="EMBL" id="CAG58889.1"/>
    </source>
</evidence>
<dbReference type="GO" id="GO:0045292">
    <property type="term" value="P:mRNA cis splicing, via spliceosome"/>
    <property type="evidence" value="ECO:0007669"/>
    <property type="project" value="EnsemblFungi"/>
</dbReference>
<evidence type="ECO:0000256" key="5">
    <source>
        <dbReference type="ARBA" id="ARBA00006045"/>
    </source>
</evidence>
<dbReference type="GO" id="GO:0032197">
    <property type="term" value="P:retrotransposition"/>
    <property type="evidence" value="ECO:0007669"/>
    <property type="project" value="EnsemblFungi"/>
</dbReference>
<dbReference type="GO" id="GO:0008270">
    <property type="term" value="F:zinc ion binding"/>
    <property type="evidence" value="ECO:0007669"/>
    <property type="project" value="EnsemblFungi"/>
</dbReference>
<dbReference type="Pfam" id="PF05011">
    <property type="entry name" value="DBR1"/>
    <property type="match status" value="1"/>
</dbReference>
<evidence type="ECO:0000313" key="16">
    <source>
        <dbReference type="Proteomes" id="UP000002428"/>
    </source>
</evidence>
<evidence type="ECO:0000256" key="4">
    <source>
        <dbReference type="ARBA" id="ARBA00004123"/>
    </source>
</evidence>
<dbReference type="SMART" id="SM01124">
    <property type="entry name" value="DBR1"/>
    <property type="match status" value="1"/>
</dbReference>
<dbReference type="GO" id="GO:0030145">
    <property type="term" value="F:manganese ion binding"/>
    <property type="evidence" value="ECO:0007669"/>
    <property type="project" value="EnsemblFungi"/>
</dbReference>
<dbReference type="AlphaFoldDB" id="Q6FUX4"/>
<dbReference type="STRING" id="284593.Q6FUX4"/>
<accession>Q6FUX4</accession>
<dbReference type="EMBL" id="CR380951">
    <property type="protein sequence ID" value="CAG58889.1"/>
    <property type="molecule type" value="Genomic_DNA"/>
</dbReference>
<dbReference type="GO" id="GO:0006401">
    <property type="term" value="P:RNA catabolic process"/>
    <property type="evidence" value="ECO:0007669"/>
    <property type="project" value="EnsemblFungi"/>
</dbReference>
<dbReference type="FunCoup" id="Q6FUX4">
    <property type="interactions" value="716"/>
</dbReference>
<dbReference type="KEGG" id="cgr:2887377"/>
<feature type="domain" description="Lariat debranching enzyme C-terminal" evidence="13">
    <location>
        <begin position="280"/>
        <end position="404"/>
    </location>
</feature>
<keyword evidence="8" id="KW-0378">Hydrolase</keyword>
<name>Q6FUX4_CANGA</name>
<reference evidence="15 16" key="1">
    <citation type="journal article" date="2004" name="Nature">
        <title>Genome evolution in yeasts.</title>
        <authorList>
            <consortium name="Genolevures"/>
            <person name="Dujon B."/>
            <person name="Sherman D."/>
            <person name="Fischer G."/>
            <person name="Durrens P."/>
            <person name="Casaregola S."/>
            <person name="Lafontaine I."/>
            <person name="de Montigny J."/>
            <person name="Marck C."/>
            <person name="Neuveglise C."/>
            <person name="Talla E."/>
            <person name="Goffard N."/>
            <person name="Frangeul L."/>
            <person name="Aigle M."/>
            <person name="Anthouard V."/>
            <person name="Babour A."/>
            <person name="Barbe V."/>
            <person name="Barnay S."/>
            <person name="Blanchin S."/>
            <person name="Beckerich J.M."/>
            <person name="Beyne E."/>
            <person name="Bleykasten C."/>
            <person name="Boisrame A."/>
            <person name="Boyer J."/>
            <person name="Cattolico L."/>
            <person name="Confanioleri F."/>
            <person name="de Daruvar A."/>
            <person name="Despons L."/>
            <person name="Fabre E."/>
            <person name="Fairhead C."/>
            <person name="Ferry-Dumazet H."/>
            <person name="Groppi A."/>
            <person name="Hantraye F."/>
            <person name="Hennequin C."/>
            <person name="Jauniaux N."/>
            <person name="Joyet P."/>
            <person name="Kachouri R."/>
            <person name="Kerrest A."/>
            <person name="Koszul R."/>
            <person name="Lemaire M."/>
            <person name="Lesur I."/>
            <person name="Ma L."/>
            <person name="Muller H."/>
            <person name="Nicaud J.M."/>
            <person name="Nikolski M."/>
            <person name="Oztas S."/>
            <person name="Ozier-Kalogeropoulos O."/>
            <person name="Pellenz S."/>
            <person name="Potier S."/>
            <person name="Richard G.F."/>
            <person name="Straub M.L."/>
            <person name="Suleau A."/>
            <person name="Swennene D."/>
            <person name="Tekaia F."/>
            <person name="Wesolowski-Louvel M."/>
            <person name="Westhof E."/>
            <person name="Wirth B."/>
            <person name="Zeniou-Meyer M."/>
            <person name="Zivanovic I."/>
            <person name="Bolotin-Fukuhara M."/>
            <person name="Thierry A."/>
            <person name="Bouchier C."/>
            <person name="Caudron B."/>
            <person name="Scarpelli C."/>
            <person name="Gaillardin C."/>
            <person name="Weissenbach J."/>
            <person name="Wincker P."/>
            <person name="Souciet J.L."/>
        </authorList>
    </citation>
    <scope>NUCLEOTIDE SEQUENCE [LARGE SCALE GENOMIC DNA]</scope>
    <source>
        <strain evidence="16">ATCC 2001 / BCRC 20586 / JCM 3761 / NBRC 0622 / NRRL Y-65 / CBS 138</strain>
    </source>
</reference>
<dbReference type="GO" id="GO:0005506">
    <property type="term" value="F:iron ion binding"/>
    <property type="evidence" value="ECO:0007669"/>
    <property type="project" value="EnsemblFungi"/>
</dbReference>
<dbReference type="GO" id="GO:0008419">
    <property type="term" value="F:RNA lariat debranching enzyme activity"/>
    <property type="evidence" value="ECO:0007669"/>
    <property type="project" value="EnsemblFungi"/>
</dbReference>
<dbReference type="GO" id="GO:0016074">
    <property type="term" value="P:sno(s)RNA metabolic process"/>
    <property type="evidence" value="ECO:0007669"/>
    <property type="project" value="EnsemblFungi"/>
</dbReference>
<comment type="cofactor">
    <cofactor evidence="3">
        <name>Fe(2+)</name>
        <dbReference type="ChEBI" id="CHEBI:29033"/>
    </cofactor>
</comment>
<dbReference type="HOGENOM" id="CLU_005893_1_0_1"/>
<dbReference type="PANTHER" id="PTHR12849:SF0">
    <property type="entry name" value="LARIAT DEBRANCHING ENZYME"/>
    <property type="match status" value="1"/>
</dbReference>
<evidence type="ECO:0000256" key="11">
    <source>
        <dbReference type="ARBA" id="ARBA00023211"/>
    </source>
</evidence>
<protein>
    <recommendedName>
        <fullName evidence="13">Lariat debranching enzyme C-terminal domain-containing protein</fullName>
    </recommendedName>
</protein>
<keyword evidence="10" id="KW-0408">Iron</keyword>
<comment type="cofactor">
    <cofactor evidence="1">
        <name>Mn(2+)</name>
        <dbReference type="ChEBI" id="CHEBI:29035"/>
    </cofactor>
</comment>
<evidence type="ECO:0000256" key="8">
    <source>
        <dbReference type="ARBA" id="ARBA00022801"/>
    </source>
</evidence>
<dbReference type="SUPFAM" id="SSF56300">
    <property type="entry name" value="Metallo-dependent phosphatases"/>
    <property type="match status" value="1"/>
</dbReference>
<dbReference type="GO" id="GO:0007124">
    <property type="term" value="P:pseudohyphal growth"/>
    <property type="evidence" value="ECO:0007669"/>
    <property type="project" value="EnsemblFungi"/>
</dbReference>
<dbReference type="InterPro" id="IPR007708">
    <property type="entry name" value="DBR1_C"/>
</dbReference>
<comment type="cofactor">
    <cofactor evidence="2">
        <name>Zn(2+)</name>
        <dbReference type="ChEBI" id="CHEBI:29105"/>
    </cofactor>
</comment>
<evidence type="ECO:0000256" key="7">
    <source>
        <dbReference type="ARBA" id="ARBA00022723"/>
    </source>
</evidence>
<comment type="similarity">
    <text evidence="5">Belongs to the lariat debranching enzyme family.</text>
</comment>
<keyword evidence="16" id="KW-1185">Reference proteome</keyword>
<evidence type="ECO:0000256" key="6">
    <source>
        <dbReference type="ARBA" id="ARBA00022664"/>
    </source>
</evidence>
<evidence type="ECO:0000259" key="13">
    <source>
        <dbReference type="SMART" id="SM01124"/>
    </source>
</evidence>
<dbReference type="Proteomes" id="UP000002428">
    <property type="component" value="Chromosome E"/>
</dbReference>
<keyword evidence="7" id="KW-0479">Metal-binding</keyword>
<evidence type="ECO:0000256" key="10">
    <source>
        <dbReference type="ARBA" id="ARBA00023004"/>
    </source>
</evidence>
<evidence type="ECO:0000256" key="9">
    <source>
        <dbReference type="ARBA" id="ARBA00022833"/>
    </source>
</evidence>
<evidence type="ECO:0000313" key="14">
    <source>
        <dbReference type="CGD" id="CAL0128626"/>
    </source>
</evidence>
<dbReference type="InterPro" id="IPR029052">
    <property type="entry name" value="Metallo-depent_PP-like"/>
</dbReference>